<dbReference type="EMBL" id="CP017479">
    <property type="protein sequence ID" value="AOW08965.1"/>
    <property type="molecule type" value="Genomic_DNA"/>
</dbReference>
<name>A0AAC9N3J3_9FLAO</name>
<dbReference type="CDD" id="cd09019">
    <property type="entry name" value="galactose_mutarotase_like"/>
    <property type="match status" value="1"/>
</dbReference>
<dbReference type="PANTHER" id="PTHR10091:SF0">
    <property type="entry name" value="GALACTOSE MUTAROTASE"/>
    <property type="match status" value="1"/>
</dbReference>
<feature type="active site" description="Proton donor" evidence="9">
    <location>
        <position position="199"/>
    </location>
</feature>
<evidence type="ECO:0000256" key="11">
    <source>
        <dbReference type="PIRSR" id="PIRSR005096-3"/>
    </source>
</evidence>
<comment type="pathway">
    <text evidence="2 8">Carbohydrate metabolism; hexose metabolism.</text>
</comment>
<keyword evidence="7 8" id="KW-0119">Carbohydrate metabolism</keyword>
<dbReference type="GO" id="GO:0030246">
    <property type="term" value="F:carbohydrate binding"/>
    <property type="evidence" value="ECO:0007669"/>
    <property type="project" value="InterPro"/>
</dbReference>
<feature type="binding site" evidence="10">
    <location>
        <position position="257"/>
    </location>
    <ligand>
        <name>beta-D-galactose</name>
        <dbReference type="ChEBI" id="CHEBI:27667"/>
    </ligand>
</feature>
<dbReference type="Proteomes" id="UP000175968">
    <property type="component" value="Chromosome"/>
</dbReference>
<dbReference type="InterPro" id="IPR011013">
    <property type="entry name" value="Gal_mutarotase_sf_dom"/>
</dbReference>
<evidence type="ECO:0000313" key="12">
    <source>
        <dbReference type="EMBL" id="AOW08965.1"/>
    </source>
</evidence>
<comment type="subunit">
    <text evidence="4">Monomer.</text>
</comment>
<dbReference type="GO" id="GO:0033499">
    <property type="term" value="P:galactose catabolic process via UDP-galactose, Leloir pathway"/>
    <property type="evidence" value="ECO:0007669"/>
    <property type="project" value="TreeGrafter"/>
</dbReference>
<evidence type="ECO:0000256" key="10">
    <source>
        <dbReference type="PIRSR" id="PIRSR005096-2"/>
    </source>
</evidence>
<evidence type="ECO:0000256" key="2">
    <source>
        <dbReference type="ARBA" id="ARBA00005028"/>
    </source>
</evidence>
<sequence length="354" mass="39435">MLKKRVKIKYISHLIYPKMKLFGKTPDGKEVNSYELINSKGAKLEVINYGATVSSLKIPLKNGELVDVVLGFDNLENYINSFDLPSAPYLGTTVGRYAGRINNAVFTLNGETIHLEKNNNGNSLHGGDNNFSKRVWDVKAVNEGSNPSITLTYLSPANEGNYPGDLSIELTYTLSEDNELIIGYVAKTTEDTAVNLTHHSYFNLDGHSGSVVNQKLTVNTKQVLEVKLDCIPTGRVLEVDNTPFDFFTQKNCPTSIDNTFVLKSKEELAAILFSEKNNLKMTVYTDQPGVHIYVGGNCFNKIKGKENADYHTLSGICFETQNFPDAPNHKHFPNSILKKGDTYSHNTTYKFETL</sequence>
<dbReference type="GO" id="GO:0004034">
    <property type="term" value="F:aldose 1-epimerase activity"/>
    <property type="evidence" value="ECO:0007669"/>
    <property type="project" value="UniProtKB-EC"/>
</dbReference>
<dbReference type="PANTHER" id="PTHR10091">
    <property type="entry name" value="ALDOSE-1-EPIMERASE"/>
    <property type="match status" value="1"/>
</dbReference>
<evidence type="ECO:0000256" key="9">
    <source>
        <dbReference type="PIRSR" id="PIRSR005096-1"/>
    </source>
</evidence>
<dbReference type="NCBIfam" id="NF008277">
    <property type="entry name" value="PRK11055.1"/>
    <property type="match status" value="1"/>
</dbReference>
<comment type="catalytic activity">
    <reaction evidence="8">
        <text>alpha-D-glucose = beta-D-glucose</text>
        <dbReference type="Rhea" id="RHEA:10264"/>
        <dbReference type="ChEBI" id="CHEBI:15903"/>
        <dbReference type="ChEBI" id="CHEBI:17925"/>
        <dbReference type="EC" id="5.1.3.3"/>
    </reaction>
</comment>
<feature type="binding site" evidence="11">
    <location>
        <begin position="199"/>
        <end position="201"/>
    </location>
    <ligand>
        <name>beta-D-galactose</name>
        <dbReference type="ChEBI" id="CHEBI:27667"/>
    </ligand>
</feature>
<protein>
    <recommendedName>
        <fullName evidence="8">Aldose 1-epimerase</fullName>
        <ecNumber evidence="8">5.1.3.3</ecNumber>
    </recommendedName>
</protein>
<dbReference type="KEGG" id="fgl:EM308_05280"/>
<dbReference type="PIRSF" id="PIRSF005096">
    <property type="entry name" value="GALM"/>
    <property type="match status" value="1"/>
</dbReference>
<keyword evidence="5" id="KW-0106">Calcium</keyword>
<gene>
    <name evidence="12" type="ORF">EM308_05280</name>
</gene>
<accession>A0AAC9N3J3</accession>
<dbReference type="GO" id="GO:0006006">
    <property type="term" value="P:glucose metabolic process"/>
    <property type="evidence" value="ECO:0007669"/>
    <property type="project" value="TreeGrafter"/>
</dbReference>
<dbReference type="InterPro" id="IPR008183">
    <property type="entry name" value="Aldose_1/G6P_1-epimerase"/>
</dbReference>
<dbReference type="SUPFAM" id="SSF74650">
    <property type="entry name" value="Galactose mutarotase-like"/>
    <property type="match status" value="1"/>
</dbReference>
<dbReference type="InterPro" id="IPR014718">
    <property type="entry name" value="GH-type_carb-bd"/>
</dbReference>
<dbReference type="EC" id="5.1.3.3" evidence="8"/>
<evidence type="ECO:0000256" key="8">
    <source>
        <dbReference type="PIRNR" id="PIRNR005096"/>
    </source>
</evidence>
<reference evidence="12 13" key="1">
    <citation type="submission" date="2016-10" db="EMBL/GenBank/DDBJ databases">
        <title>Flavobacterium gilvum sp. nov., isolated from stream water.</title>
        <authorList>
            <person name="Shin S.-K."/>
            <person name="Cho Y.-J."/>
            <person name="Yi H."/>
        </authorList>
    </citation>
    <scope>NUCLEOTIDE SEQUENCE [LARGE SCALE GENOMIC DNA]</scope>
    <source>
        <strain evidence="12 13">EM1308</strain>
    </source>
</reference>
<evidence type="ECO:0000256" key="6">
    <source>
        <dbReference type="ARBA" id="ARBA00023235"/>
    </source>
</evidence>
<proteinExistence type="inferred from homology"/>
<evidence type="ECO:0000256" key="5">
    <source>
        <dbReference type="ARBA" id="ARBA00022837"/>
    </source>
</evidence>
<evidence type="ECO:0000256" key="7">
    <source>
        <dbReference type="ARBA" id="ARBA00023277"/>
    </source>
</evidence>
<dbReference type="Pfam" id="PF01263">
    <property type="entry name" value="Aldose_epim"/>
    <property type="match status" value="1"/>
</dbReference>
<keyword evidence="13" id="KW-1185">Reference proteome</keyword>
<keyword evidence="6 8" id="KW-0413">Isomerase</keyword>
<feature type="active site" description="Proton acceptor" evidence="9">
    <location>
        <position position="319"/>
    </location>
</feature>
<evidence type="ECO:0000256" key="1">
    <source>
        <dbReference type="ARBA" id="ARBA00001913"/>
    </source>
</evidence>
<evidence type="ECO:0000256" key="3">
    <source>
        <dbReference type="ARBA" id="ARBA00006206"/>
    </source>
</evidence>
<comment type="cofactor">
    <cofactor evidence="1">
        <name>Ca(2+)</name>
        <dbReference type="ChEBI" id="CHEBI:29108"/>
    </cofactor>
</comment>
<dbReference type="InterPro" id="IPR047215">
    <property type="entry name" value="Galactose_mutarotase-like"/>
</dbReference>
<evidence type="ECO:0000256" key="4">
    <source>
        <dbReference type="ARBA" id="ARBA00011245"/>
    </source>
</evidence>
<dbReference type="Gene3D" id="2.70.98.10">
    <property type="match status" value="1"/>
</dbReference>
<comment type="similarity">
    <text evidence="3 8">Belongs to the aldose epimerase family.</text>
</comment>
<dbReference type="GO" id="GO:0005737">
    <property type="term" value="C:cytoplasm"/>
    <property type="evidence" value="ECO:0007669"/>
    <property type="project" value="TreeGrafter"/>
</dbReference>
<dbReference type="AlphaFoldDB" id="A0AAC9N3J3"/>
<dbReference type="InterPro" id="IPR015443">
    <property type="entry name" value="Aldose_1-epimerase"/>
</dbReference>
<organism evidence="12 13">
    <name type="scientific">Flavobacterium gilvum</name>
    <dbReference type="NCBI Taxonomy" id="1492737"/>
    <lineage>
        <taxon>Bacteria</taxon>
        <taxon>Pseudomonadati</taxon>
        <taxon>Bacteroidota</taxon>
        <taxon>Flavobacteriia</taxon>
        <taxon>Flavobacteriales</taxon>
        <taxon>Flavobacteriaceae</taxon>
        <taxon>Flavobacterium</taxon>
    </lineage>
</organism>
<evidence type="ECO:0000313" key="13">
    <source>
        <dbReference type="Proteomes" id="UP000175968"/>
    </source>
</evidence>